<dbReference type="EMBL" id="JACIBY010000032">
    <property type="protein sequence ID" value="MBB3842276.1"/>
    <property type="molecule type" value="Genomic_DNA"/>
</dbReference>
<sequence>MKISYLLFIVVIVLGTYLTFTAWAILQGNTDSVCNFWPDADCLEAKFELLTTLQKRQLLSTVHLDYCYLIFYPLLLGIWVYREMQAQASVLGNIFFRFCLLVVVVLFFSDITENILLGYALQDISYPFKTLALVTRLKWISFAFILLSLLIGVMGRKTGLFPLSLRLKNRIE</sequence>
<organism evidence="2 3">
    <name type="scientific">Runella defluvii</name>
    <dbReference type="NCBI Taxonomy" id="370973"/>
    <lineage>
        <taxon>Bacteria</taxon>
        <taxon>Pseudomonadati</taxon>
        <taxon>Bacteroidota</taxon>
        <taxon>Cytophagia</taxon>
        <taxon>Cytophagales</taxon>
        <taxon>Spirosomataceae</taxon>
        <taxon>Runella</taxon>
    </lineage>
</organism>
<comment type="caution">
    <text evidence="2">The sequence shown here is derived from an EMBL/GenBank/DDBJ whole genome shotgun (WGS) entry which is preliminary data.</text>
</comment>
<keyword evidence="3" id="KW-1185">Reference proteome</keyword>
<proteinExistence type="predicted"/>
<reference evidence="2 3" key="1">
    <citation type="submission" date="2020-08" db="EMBL/GenBank/DDBJ databases">
        <title>Genomic Encyclopedia of Type Strains, Phase IV (KMG-IV): sequencing the most valuable type-strain genomes for metagenomic binning, comparative biology and taxonomic classification.</title>
        <authorList>
            <person name="Goeker M."/>
        </authorList>
    </citation>
    <scope>NUCLEOTIDE SEQUENCE [LARGE SCALE GENOMIC DNA]</scope>
    <source>
        <strain evidence="2 3">DSM 17976</strain>
    </source>
</reference>
<feature type="transmembrane region" description="Helical" evidence="1">
    <location>
        <begin position="94"/>
        <end position="117"/>
    </location>
</feature>
<dbReference type="Proteomes" id="UP000541352">
    <property type="component" value="Unassembled WGS sequence"/>
</dbReference>
<feature type="transmembrane region" description="Helical" evidence="1">
    <location>
        <begin position="5"/>
        <end position="26"/>
    </location>
</feature>
<keyword evidence="1" id="KW-1133">Transmembrane helix</keyword>
<dbReference type="AlphaFoldDB" id="A0A7W5ZUF1"/>
<gene>
    <name evidence="2" type="ORF">FHS57_006307</name>
</gene>
<keyword evidence="1" id="KW-0812">Transmembrane</keyword>
<evidence type="ECO:0000313" key="3">
    <source>
        <dbReference type="Proteomes" id="UP000541352"/>
    </source>
</evidence>
<keyword evidence="1" id="KW-0472">Membrane</keyword>
<evidence type="ECO:0000313" key="2">
    <source>
        <dbReference type="EMBL" id="MBB3842276.1"/>
    </source>
</evidence>
<dbReference type="RefSeq" id="WP_183980532.1">
    <property type="nucleotide sequence ID" value="NZ_JACIBY010000032.1"/>
</dbReference>
<protein>
    <submittedName>
        <fullName evidence="2">Heme A synthase</fullName>
    </submittedName>
</protein>
<feature type="transmembrane region" description="Helical" evidence="1">
    <location>
        <begin position="63"/>
        <end position="82"/>
    </location>
</feature>
<feature type="transmembrane region" description="Helical" evidence="1">
    <location>
        <begin position="137"/>
        <end position="155"/>
    </location>
</feature>
<name>A0A7W5ZUF1_9BACT</name>
<evidence type="ECO:0000256" key="1">
    <source>
        <dbReference type="SAM" id="Phobius"/>
    </source>
</evidence>
<accession>A0A7W5ZUF1</accession>